<dbReference type="SUPFAM" id="SSF56496">
    <property type="entry name" value="Fibrinogen C-terminal domain-like"/>
    <property type="match status" value="1"/>
</dbReference>
<dbReference type="InterPro" id="IPR014716">
    <property type="entry name" value="Fibrinogen_a/b/g_C_1"/>
</dbReference>
<dbReference type="FunFam" id="3.90.215.10:FF:000001">
    <property type="entry name" value="Tenascin isoform 1"/>
    <property type="match status" value="1"/>
</dbReference>
<dbReference type="PANTHER" id="PTHR47221:SF6">
    <property type="entry name" value="FIBRINOGEN ALPHA CHAIN"/>
    <property type="match status" value="1"/>
</dbReference>
<evidence type="ECO:0000256" key="4">
    <source>
        <dbReference type="ARBA" id="ARBA00023054"/>
    </source>
</evidence>
<accession>A0A1Y1L3J5</accession>
<evidence type="ECO:0000256" key="2">
    <source>
        <dbReference type="ARBA" id="ARBA00022525"/>
    </source>
</evidence>
<evidence type="ECO:0000313" key="12">
    <source>
        <dbReference type="EMBL" id="JAV68154.1"/>
    </source>
</evidence>
<comment type="subcellular location">
    <subcellularLocation>
        <location evidence="1">Secreted</location>
    </subcellularLocation>
</comment>
<dbReference type="InterPro" id="IPR002181">
    <property type="entry name" value="Fibrinogen_a/b/g_C_dom"/>
</dbReference>
<dbReference type="NCBIfam" id="NF040941">
    <property type="entry name" value="GGGWT_bact"/>
    <property type="match status" value="1"/>
</dbReference>
<dbReference type="Gene3D" id="3.90.215.10">
    <property type="entry name" value="Gamma Fibrinogen, chain A, domain 1"/>
    <property type="match status" value="1"/>
</dbReference>
<organism evidence="12">
    <name type="scientific">Photinus pyralis</name>
    <name type="common">Common eastern firefly</name>
    <name type="synonym">Lampyris pyralis</name>
    <dbReference type="NCBI Taxonomy" id="7054"/>
    <lineage>
        <taxon>Eukaryota</taxon>
        <taxon>Metazoa</taxon>
        <taxon>Ecdysozoa</taxon>
        <taxon>Arthropoda</taxon>
        <taxon>Hexapoda</taxon>
        <taxon>Insecta</taxon>
        <taxon>Pterygota</taxon>
        <taxon>Neoptera</taxon>
        <taxon>Endopterygota</taxon>
        <taxon>Coleoptera</taxon>
        <taxon>Polyphaga</taxon>
        <taxon>Elateriformia</taxon>
        <taxon>Elateroidea</taxon>
        <taxon>Lampyridae</taxon>
        <taxon>Lampyrinae</taxon>
        <taxon>Photinus</taxon>
    </lineage>
</organism>
<dbReference type="PROSITE" id="PS51406">
    <property type="entry name" value="FIBRINOGEN_C_2"/>
    <property type="match status" value="1"/>
</dbReference>
<keyword evidence="2" id="KW-0964">Secreted</keyword>
<dbReference type="GO" id="GO:0030246">
    <property type="term" value="F:carbohydrate binding"/>
    <property type="evidence" value="ECO:0007669"/>
    <property type="project" value="UniProtKB-ARBA"/>
</dbReference>
<evidence type="ECO:0000259" key="11">
    <source>
        <dbReference type="PROSITE" id="PS51406"/>
    </source>
</evidence>
<evidence type="ECO:0000256" key="10">
    <source>
        <dbReference type="SAM" id="SignalP"/>
    </source>
</evidence>
<dbReference type="InterPro" id="IPR020837">
    <property type="entry name" value="Fibrinogen_CS"/>
</dbReference>
<dbReference type="PROSITE" id="PS00514">
    <property type="entry name" value="FIBRINOGEN_C_1"/>
    <property type="match status" value="1"/>
</dbReference>
<dbReference type="EMBL" id="GEZM01066131">
    <property type="protein sequence ID" value="JAV68154.1"/>
    <property type="molecule type" value="Transcribed_RNA"/>
</dbReference>
<dbReference type="PANTHER" id="PTHR47221">
    <property type="entry name" value="FIBRINOGEN ALPHA CHAIN"/>
    <property type="match status" value="1"/>
</dbReference>
<proteinExistence type="predicted"/>
<keyword evidence="6" id="KW-0325">Glycoprotein</keyword>
<dbReference type="GO" id="GO:0034116">
    <property type="term" value="P:positive regulation of heterotypic cell-cell adhesion"/>
    <property type="evidence" value="ECO:0007669"/>
    <property type="project" value="TreeGrafter"/>
</dbReference>
<evidence type="ECO:0000256" key="5">
    <source>
        <dbReference type="ARBA" id="ARBA00023157"/>
    </source>
</evidence>
<name>A0A1Y1L3J5_PHOPY</name>
<dbReference type="AlphaFoldDB" id="A0A1Y1L3J5"/>
<dbReference type="InterPro" id="IPR037579">
    <property type="entry name" value="FIB_ANG-like"/>
</dbReference>
<comment type="function">
    <text evidence="7">Lectin involved in innate immunity. Agglutinates all types of human erythrocytes, Gram-positive and Gram-negative bacteria. Has a stronger agglutinating activity towards Gram-negative bacteria than towards Gram-positive bacteria. Specifically recognizes acetyl group-containing substances on agglutinated cells. The hemagglutinating activity was inhibited by EDTA, acetyl group-containing mono- and disaccharides, N-acetyl derivatives of amino acids, other acetyl group-containing substances, propionamide and benzamide. Enhances the antimicrobial activity of big defensin against Gram-positive bacteria but not against Gram-negative bacteria.</text>
</comment>
<dbReference type="GO" id="GO:0030674">
    <property type="term" value="F:protein-macromolecule adaptor activity"/>
    <property type="evidence" value="ECO:0007669"/>
    <property type="project" value="TreeGrafter"/>
</dbReference>
<dbReference type="CDD" id="cd00087">
    <property type="entry name" value="FReD"/>
    <property type="match status" value="1"/>
</dbReference>
<evidence type="ECO:0000256" key="7">
    <source>
        <dbReference type="ARBA" id="ARBA00053344"/>
    </source>
</evidence>
<evidence type="ECO:0000256" key="3">
    <source>
        <dbReference type="ARBA" id="ARBA00022729"/>
    </source>
</evidence>
<feature type="region of interest" description="Disordered" evidence="9">
    <location>
        <begin position="22"/>
        <end position="57"/>
    </location>
</feature>
<sequence>MMLLPSLLCVLFILTAVESQKAEGGRPKARQAPQSPPSTSDQRMGSSTTRQTTGDVDQQLSRFEVMLVEKVDNVRMDLRGFSRKLQELEWKYSEYEKTLETYQGDVSRIHEQISTPSTQTQPPPPREPPSSGTSSQLEPRVENLAKGVQILIAATRALTSDVFGLKKNVSLLLNDTRSFLVLTPQLVTKQFLNNGLLELKQRQVQLLSENTCPKSDTASSTLPRNCREVFAAGQRKSGIYRIHPDPSSKPFMVVCDQETRGGGWTVIHNRYDGSQDFYQNWQEYKHGFGNLGGEFWLGLDYIHQLTGSDVSELLVELQDLDMASKSAYYSAFSVGPETEGFPLKVLGGYSGDAGDSLLYHAGSRFSAKDMDQDGWPEGSCAQAHGGAWWYRSCDMSNLNGRYLSGQLPEQYIYQGMYWADFRGAQYSLNRARMLVRPREQINSSLVDEIFNRSNVMPAFVRGRV</sequence>
<keyword evidence="4 8" id="KW-0175">Coiled coil</keyword>
<feature type="signal peptide" evidence="10">
    <location>
        <begin position="1"/>
        <end position="19"/>
    </location>
</feature>
<feature type="compositionally biased region" description="Polar residues" evidence="9">
    <location>
        <begin position="37"/>
        <end position="57"/>
    </location>
</feature>
<feature type="coiled-coil region" evidence="8">
    <location>
        <begin position="78"/>
        <end position="105"/>
    </location>
</feature>
<evidence type="ECO:0000256" key="1">
    <source>
        <dbReference type="ARBA" id="ARBA00004613"/>
    </source>
</evidence>
<keyword evidence="5" id="KW-1015">Disulfide bond</keyword>
<reference evidence="12" key="1">
    <citation type="journal article" date="2016" name="Sci. Rep.">
        <title>Molecular characterization of firefly nuptial gifts: a multi-omics approach sheds light on postcopulatory sexual selection.</title>
        <authorList>
            <person name="Al-Wathiqui N."/>
            <person name="Fallon T.R."/>
            <person name="South A."/>
            <person name="Weng J.K."/>
            <person name="Lewis S.M."/>
        </authorList>
    </citation>
    <scope>NUCLEOTIDE SEQUENCE</scope>
</reference>
<evidence type="ECO:0000256" key="8">
    <source>
        <dbReference type="SAM" id="Coils"/>
    </source>
</evidence>
<protein>
    <recommendedName>
        <fullName evidence="11">Fibrinogen C-terminal domain-containing protein</fullName>
    </recommendedName>
</protein>
<dbReference type="GO" id="GO:0005201">
    <property type="term" value="F:extracellular matrix structural constituent"/>
    <property type="evidence" value="ECO:0007669"/>
    <property type="project" value="TreeGrafter"/>
</dbReference>
<feature type="chain" id="PRO_5012395114" description="Fibrinogen C-terminal domain-containing protein" evidence="10">
    <location>
        <begin position="20"/>
        <end position="464"/>
    </location>
</feature>
<dbReference type="InterPro" id="IPR036056">
    <property type="entry name" value="Fibrinogen-like_C"/>
</dbReference>
<feature type="domain" description="Fibrinogen C-terminal" evidence="11">
    <location>
        <begin position="217"/>
        <end position="439"/>
    </location>
</feature>
<evidence type="ECO:0000256" key="6">
    <source>
        <dbReference type="ARBA" id="ARBA00023180"/>
    </source>
</evidence>
<dbReference type="GO" id="GO:0005577">
    <property type="term" value="C:fibrinogen complex"/>
    <property type="evidence" value="ECO:0007669"/>
    <property type="project" value="TreeGrafter"/>
</dbReference>
<dbReference type="SMART" id="SM00186">
    <property type="entry name" value="FBG"/>
    <property type="match status" value="1"/>
</dbReference>
<feature type="region of interest" description="Disordered" evidence="9">
    <location>
        <begin position="113"/>
        <end position="137"/>
    </location>
</feature>
<evidence type="ECO:0000256" key="9">
    <source>
        <dbReference type="SAM" id="MobiDB-lite"/>
    </source>
</evidence>
<dbReference type="Pfam" id="PF00147">
    <property type="entry name" value="Fibrinogen_C"/>
    <property type="match status" value="1"/>
</dbReference>
<keyword evidence="3 10" id="KW-0732">Signal</keyword>